<feature type="transmembrane region" description="Helical" evidence="6">
    <location>
        <begin position="185"/>
        <end position="209"/>
    </location>
</feature>
<gene>
    <name evidence="8" type="ORF">SAMN02927928_2845</name>
</gene>
<dbReference type="STRING" id="260084.SAMN02927928_2845"/>
<organism evidence="8 9">
    <name type="scientific">Asticcacaulis taihuensis</name>
    <dbReference type="NCBI Taxonomy" id="260084"/>
    <lineage>
        <taxon>Bacteria</taxon>
        <taxon>Pseudomonadati</taxon>
        <taxon>Pseudomonadota</taxon>
        <taxon>Alphaproteobacteria</taxon>
        <taxon>Caulobacterales</taxon>
        <taxon>Caulobacteraceae</taxon>
        <taxon>Asticcacaulis</taxon>
    </lineage>
</organism>
<dbReference type="InterPro" id="IPR006977">
    <property type="entry name" value="Yip1_dom"/>
</dbReference>
<name>A0A1G4SR10_9CAUL</name>
<reference evidence="9" key="1">
    <citation type="submission" date="2016-10" db="EMBL/GenBank/DDBJ databases">
        <authorList>
            <person name="Varghese N."/>
            <person name="Submissions S."/>
        </authorList>
    </citation>
    <scope>NUCLEOTIDE SEQUENCE [LARGE SCALE GENOMIC DNA]</scope>
    <source>
        <strain evidence="9">CGMCC 1.3431</strain>
    </source>
</reference>
<comment type="subcellular location">
    <subcellularLocation>
        <location evidence="1">Membrane</location>
        <topology evidence="1">Multi-pass membrane protein</topology>
    </subcellularLocation>
</comment>
<dbReference type="Proteomes" id="UP000199150">
    <property type="component" value="Unassembled WGS sequence"/>
</dbReference>
<accession>A0A1G4SR10</accession>
<keyword evidence="9" id="KW-1185">Reference proteome</keyword>
<evidence type="ECO:0000259" key="7">
    <source>
        <dbReference type="Pfam" id="PF04893"/>
    </source>
</evidence>
<dbReference type="Pfam" id="PF04893">
    <property type="entry name" value="Yip1"/>
    <property type="match status" value="1"/>
</dbReference>
<evidence type="ECO:0000256" key="6">
    <source>
        <dbReference type="SAM" id="Phobius"/>
    </source>
</evidence>
<sequence>MTDDSVPPVQAPDPNPYANPKNPNNLIERVQAILLKPSPTWDVIERETPTVQQLYTSYIMPLAAIGPIASAIGGVVFGIGAFGISYHTPLLMAIVGAILSYVLSLIMIYVVALVIDGLAPSFNGQKNFIQALKLAAYASTAGWVASIFGLFPMLGILTLLGALYGIYLFYLGLPKLMKNPADKTVVYMIVVAIVYIVLAMIIGAVAGAVTSAGMMATGGMGHMGGFAFNNHAIVAPNVSKMEEAANQMEAAANQMAAQASAAQTGQSVVKLADASALLALLPPSYNGAARTDDNTSSGGAGGIAVSTAKGTYHIGDGTVNVTVTDMGTVAGIGAMAAAMNLNSSSSSATGYEKVTTENGRMVTEKWDNAAKHGEYAIVSDGRISVAAEGDNVDMGTLKAVVASVDVGRAKALTQ</sequence>
<evidence type="ECO:0000256" key="1">
    <source>
        <dbReference type="ARBA" id="ARBA00004141"/>
    </source>
</evidence>
<evidence type="ECO:0000256" key="3">
    <source>
        <dbReference type="ARBA" id="ARBA00022989"/>
    </source>
</evidence>
<feature type="transmembrane region" description="Helical" evidence="6">
    <location>
        <begin position="62"/>
        <end position="84"/>
    </location>
</feature>
<dbReference type="RefSeq" id="WP_170828335.1">
    <property type="nucleotide sequence ID" value="NZ_CBCRYE010000003.1"/>
</dbReference>
<feature type="transmembrane region" description="Helical" evidence="6">
    <location>
        <begin position="90"/>
        <end position="115"/>
    </location>
</feature>
<dbReference type="GO" id="GO:0016020">
    <property type="term" value="C:membrane"/>
    <property type="evidence" value="ECO:0007669"/>
    <property type="project" value="UniProtKB-SubCell"/>
</dbReference>
<evidence type="ECO:0000256" key="4">
    <source>
        <dbReference type="ARBA" id="ARBA00023136"/>
    </source>
</evidence>
<feature type="transmembrane region" description="Helical" evidence="6">
    <location>
        <begin position="154"/>
        <end position="173"/>
    </location>
</feature>
<protein>
    <submittedName>
        <fullName evidence="8">Yip1 domain-containing protein</fullName>
    </submittedName>
</protein>
<evidence type="ECO:0000313" key="9">
    <source>
        <dbReference type="Proteomes" id="UP000199150"/>
    </source>
</evidence>
<evidence type="ECO:0000256" key="5">
    <source>
        <dbReference type="SAM" id="MobiDB-lite"/>
    </source>
</evidence>
<keyword evidence="3 6" id="KW-1133">Transmembrane helix</keyword>
<dbReference type="EMBL" id="FMTS01000005">
    <property type="protein sequence ID" value="SCW71516.1"/>
    <property type="molecule type" value="Genomic_DNA"/>
</dbReference>
<keyword evidence="4 6" id="KW-0472">Membrane</keyword>
<keyword evidence="2 6" id="KW-0812">Transmembrane</keyword>
<dbReference type="AlphaFoldDB" id="A0A1G4SR10"/>
<evidence type="ECO:0000256" key="2">
    <source>
        <dbReference type="ARBA" id="ARBA00022692"/>
    </source>
</evidence>
<feature type="region of interest" description="Disordered" evidence="5">
    <location>
        <begin position="1"/>
        <end position="23"/>
    </location>
</feature>
<evidence type="ECO:0000313" key="8">
    <source>
        <dbReference type="EMBL" id="SCW71516.1"/>
    </source>
</evidence>
<proteinExistence type="predicted"/>
<feature type="domain" description="Yip1" evidence="7">
    <location>
        <begin position="33"/>
        <end position="200"/>
    </location>
</feature>